<dbReference type="GeneTree" id="ENSGT00940000177628"/>
<dbReference type="Ensembl" id="ENSACAT00000039939.1">
    <property type="protein sequence ID" value="ENSACAP00000036408.1"/>
    <property type="gene ID" value="ENSACAG00000038212.1"/>
</dbReference>
<evidence type="ECO:0000313" key="2">
    <source>
        <dbReference type="Proteomes" id="UP000001646"/>
    </source>
</evidence>
<dbReference type="Proteomes" id="UP000001646">
    <property type="component" value="Unplaced"/>
</dbReference>
<sequence length="116" mass="12626">GNVLFGGEPLSYTRFSLARQPDGDNSHVEMKLSAEDEEVGENGSIDHLHTQTVRPKNSNRHIWFVLSAVTLLFLIGETQKLELFKSGLGQLGPSGCFGLQLPQFLTAAKMARIAGS</sequence>
<dbReference type="AlphaFoldDB" id="A0A803TMG8"/>
<reference evidence="1" key="3">
    <citation type="submission" date="2025-09" db="UniProtKB">
        <authorList>
            <consortium name="Ensembl"/>
        </authorList>
    </citation>
    <scope>IDENTIFICATION</scope>
</reference>
<keyword evidence="2" id="KW-1185">Reference proteome</keyword>
<organism evidence="1 2">
    <name type="scientific">Anolis carolinensis</name>
    <name type="common">Green anole</name>
    <name type="synonym">American chameleon</name>
    <dbReference type="NCBI Taxonomy" id="28377"/>
    <lineage>
        <taxon>Eukaryota</taxon>
        <taxon>Metazoa</taxon>
        <taxon>Chordata</taxon>
        <taxon>Craniata</taxon>
        <taxon>Vertebrata</taxon>
        <taxon>Euteleostomi</taxon>
        <taxon>Lepidosauria</taxon>
        <taxon>Squamata</taxon>
        <taxon>Bifurcata</taxon>
        <taxon>Unidentata</taxon>
        <taxon>Episquamata</taxon>
        <taxon>Toxicofera</taxon>
        <taxon>Iguania</taxon>
        <taxon>Dactyloidae</taxon>
        <taxon>Anolis</taxon>
    </lineage>
</organism>
<name>A0A803TMG8_ANOCA</name>
<protein>
    <submittedName>
        <fullName evidence="1">Uncharacterized protein</fullName>
    </submittedName>
</protein>
<dbReference type="InParanoid" id="A0A803TMG8"/>
<reference evidence="1" key="2">
    <citation type="submission" date="2025-08" db="UniProtKB">
        <authorList>
            <consortium name="Ensembl"/>
        </authorList>
    </citation>
    <scope>IDENTIFICATION</scope>
</reference>
<proteinExistence type="predicted"/>
<evidence type="ECO:0000313" key="1">
    <source>
        <dbReference type="Ensembl" id="ENSACAP00000036408.1"/>
    </source>
</evidence>
<reference evidence="1" key="1">
    <citation type="submission" date="2009-12" db="EMBL/GenBank/DDBJ databases">
        <title>The Genome Sequence of Anolis carolinensis (Green Anole Lizard).</title>
        <authorList>
            <consortium name="The Genome Sequencing Platform"/>
            <person name="Di Palma F."/>
            <person name="Alfoldi J."/>
            <person name="Heiman D."/>
            <person name="Young S."/>
            <person name="Grabherr M."/>
            <person name="Johnson J."/>
            <person name="Lander E.S."/>
            <person name="Lindblad-Toh K."/>
        </authorList>
    </citation>
    <scope>NUCLEOTIDE SEQUENCE [LARGE SCALE GENOMIC DNA]</scope>
    <source>
        <strain evidence="1">JBL SC #1</strain>
    </source>
</reference>
<accession>A0A803TMG8</accession>